<keyword evidence="2" id="KW-1185">Reference proteome</keyword>
<accession>A0A3P7PY13</accession>
<sequence>MMKAAVSTIKIVILITLIVTSVYQTSRLWFDDQSDPNLFYRVFSSSALENLEAMRDAGNLITPKQLGVYLGQPNLEYTVVKKGVTYYESLRNESIKILTMGLNKDYYIGTVENLELLWGNQHTSMHLDFPLEKATFATNLGISINALNSIESVETIIIMPAFRNEIWLNIFLEDHVTGFYHHYQVPKTEVTISNDSLAYQLSSVIAIGNKTSFISTLKNNIPYYSKHILLPLPSEDNRYHDPIFMRIPYVSSGVININDLNGYVSLYFDNPDIMKAIPLEDEVRYVDGNVVVRYNTEGLLEYNRIVKENTGPTSLTLALTVANQFIEQDIQRMPTEYFLKTYVQEGQRTVFYYDVGFNDYPFVLTEEVREKYGMSHAMEVTVSGDKVIRYRRIIRQIDEMNPQNKTLQAKYEDVLDKVIVEVGTLDVEIEEMYLGYSWHMDLMEMSLNWVVQYDGNPHFYPVE</sequence>
<dbReference type="Proteomes" id="UP000279029">
    <property type="component" value="Chromosome"/>
</dbReference>
<dbReference type="RefSeq" id="WP_125137249.1">
    <property type="nucleotide sequence ID" value="NZ_LR130778.1"/>
</dbReference>
<protein>
    <recommendedName>
        <fullName evidence="3">Regulatory protein YycH domain-containing protein</fullName>
    </recommendedName>
</protein>
<dbReference type="EMBL" id="LR130778">
    <property type="protein sequence ID" value="VDN48051.1"/>
    <property type="molecule type" value="Genomic_DNA"/>
</dbReference>
<evidence type="ECO:0000313" key="2">
    <source>
        <dbReference type="Proteomes" id="UP000279029"/>
    </source>
</evidence>
<dbReference type="AlphaFoldDB" id="A0A3P7PY13"/>
<proteinExistence type="predicted"/>
<gene>
    <name evidence="1" type="ORF">PATL70BA_2163</name>
</gene>
<evidence type="ECO:0008006" key="3">
    <source>
        <dbReference type="Google" id="ProtNLM"/>
    </source>
</evidence>
<organism evidence="1 2">
    <name type="scientific">Petrocella atlantisensis</name>
    <dbReference type="NCBI Taxonomy" id="2173034"/>
    <lineage>
        <taxon>Bacteria</taxon>
        <taxon>Bacillati</taxon>
        <taxon>Bacillota</taxon>
        <taxon>Clostridia</taxon>
        <taxon>Lachnospirales</taxon>
        <taxon>Vallitaleaceae</taxon>
        <taxon>Petrocella</taxon>
    </lineage>
</organism>
<dbReference type="OrthoDB" id="2084115at2"/>
<reference evidence="1 2" key="1">
    <citation type="submission" date="2018-09" db="EMBL/GenBank/DDBJ databases">
        <authorList>
            <person name="Postec A."/>
        </authorList>
    </citation>
    <scope>NUCLEOTIDE SEQUENCE [LARGE SCALE GENOMIC DNA]</scope>
    <source>
        <strain evidence="1">70B-A</strain>
    </source>
</reference>
<evidence type="ECO:0000313" key="1">
    <source>
        <dbReference type="EMBL" id="VDN48051.1"/>
    </source>
</evidence>
<dbReference type="Gene3D" id="3.30.310.160">
    <property type="entry name" value="YycH protein, domain 2"/>
    <property type="match status" value="1"/>
</dbReference>
<dbReference type="KEGG" id="cbar:PATL70BA_2163"/>
<dbReference type="InterPro" id="IPR042274">
    <property type="entry name" value="YycH/YycI_2"/>
</dbReference>
<name>A0A3P7PY13_9FIRM</name>